<protein>
    <submittedName>
        <fullName evidence="1">Uncharacterized protein</fullName>
    </submittedName>
</protein>
<reference evidence="1 2" key="1">
    <citation type="journal article" date="2013" name="PLoS Genet.">
        <title>The genome and development-dependent transcriptomes of Pyronema confluens: a window into fungal evolution.</title>
        <authorList>
            <person name="Traeger S."/>
            <person name="Altegoer F."/>
            <person name="Freitag M."/>
            <person name="Gabaldon T."/>
            <person name="Kempken F."/>
            <person name="Kumar A."/>
            <person name="Marcet-Houben M."/>
            <person name="Poggeler S."/>
            <person name="Stajich J.E."/>
            <person name="Nowrousian M."/>
        </authorList>
    </citation>
    <scope>NUCLEOTIDE SEQUENCE [LARGE SCALE GENOMIC DNA]</scope>
    <source>
        <strain evidence="2">CBS 100304</strain>
        <tissue evidence="1">Vegetative mycelium</tissue>
    </source>
</reference>
<gene>
    <name evidence="1" type="ORF">PCON_05100</name>
</gene>
<name>U4KVE8_PYROM</name>
<accession>U4KVE8</accession>
<keyword evidence="2" id="KW-1185">Reference proteome</keyword>
<sequence>MPHGLLNVPNNMSNSMTGHMPGSMPENMFENMPGNMPVEMEGVQYMLGNIPISPSVHTPGLCNGKILPFEPGNLAVTVPYTDCEGCVRASGGKLIPNSRKISNAYRTHIFAPQPDTVYLQYSYCQFAFRGKCDTCDRSYCADHVALAIAEHGGNVEVCNSNVKAEWEALKTQMRYIFLTRYIMAPAVSTHERERIYQASVRIQSRTNELEGKGTEIATPLGFSAWCNSFKINVGMNVGMNADIKAEKY</sequence>
<evidence type="ECO:0000313" key="1">
    <source>
        <dbReference type="EMBL" id="CCX05513.1"/>
    </source>
</evidence>
<dbReference type="AlphaFoldDB" id="U4KVE8"/>
<dbReference type="EMBL" id="HF935256">
    <property type="protein sequence ID" value="CCX05513.1"/>
    <property type="molecule type" value="Genomic_DNA"/>
</dbReference>
<organism evidence="1 2">
    <name type="scientific">Pyronema omphalodes (strain CBS 100304)</name>
    <name type="common">Pyronema confluens</name>
    <dbReference type="NCBI Taxonomy" id="1076935"/>
    <lineage>
        <taxon>Eukaryota</taxon>
        <taxon>Fungi</taxon>
        <taxon>Dikarya</taxon>
        <taxon>Ascomycota</taxon>
        <taxon>Pezizomycotina</taxon>
        <taxon>Pezizomycetes</taxon>
        <taxon>Pezizales</taxon>
        <taxon>Pyronemataceae</taxon>
        <taxon>Pyronema</taxon>
    </lineage>
</organism>
<proteinExistence type="predicted"/>
<evidence type="ECO:0000313" key="2">
    <source>
        <dbReference type="Proteomes" id="UP000018144"/>
    </source>
</evidence>
<dbReference type="Proteomes" id="UP000018144">
    <property type="component" value="Unassembled WGS sequence"/>
</dbReference>